<keyword evidence="2" id="KW-1185">Reference proteome</keyword>
<protein>
    <recommendedName>
        <fullName evidence="3">Lipoprotein</fullName>
    </recommendedName>
</protein>
<dbReference type="EMBL" id="JASJUT010000016">
    <property type="protein sequence ID" value="MDK2598285.1"/>
    <property type="molecule type" value="Genomic_DNA"/>
</dbReference>
<dbReference type="Proteomes" id="UP001231915">
    <property type="component" value="Unassembled WGS sequence"/>
</dbReference>
<dbReference type="RefSeq" id="WP_284138734.1">
    <property type="nucleotide sequence ID" value="NZ_JASJUT010000016.1"/>
</dbReference>
<accession>A0ABT7ET99</accession>
<name>A0ABT7ET99_9GAMM</name>
<proteinExistence type="predicted"/>
<sequence>MITTVRQITVTALAFCIAGCANTTTVHIYAKYIPNEASINLRAALEEKGFAVETNTLDFPTTISRNTILHSLMLQDPDALQLVKQTAQNSGFKTTNIQALKEGNHWYTKNSIAIYPFPKDKQNSPLLKADLVREFETSSCGSTFKLNLLQNGAYEISGSTIAQEDPALLKGTWHYAQYPYMELRPYKGIGWSRYFEHRQMTTQDKVSQIKLIQLNPIEPHHVSKHCVYEFGTRM</sequence>
<evidence type="ECO:0000313" key="1">
    <source>
        <dbReference type="EMBL" id="MDK2598285.1"/>
    </source>
</evidence>
<reference evidence="1 2" key="1">
    <citation type="submission" date="2023-05" db="EMBL/GenBank/DDBJ databases">
        <title>Pseudoalteromonas ardens sp. nov., Pseudoalteromonas obscura sp. nov., and Pseudoalteromonas umbrosa sp. nov., isolated from the coral Montipora capitata.</title>
        <authorList>
            <person name="Thomas E.M."/>
            <person name="Smith E.M."/>
            <person name="Papke E."/>
            <person name="Shlafstein M.D."/>
            <person name="Oline D.K."/>
            <person name="Videau P."/>
            <person name="Saw J.H."/>
            <person name="Strangman W.K."/>
            <person name="Ushijima B."/>
        </authorList>
    </citation>
    <scope>NUCLEOTIDE SEQUENCE [LARGE SCALE GENOMIC DNA]</scope>
    <source>
        <strain evidence="1 2">P94</strain>
    </source>
</reference>
<organism evidence="1 2">
    <name type="scientific">Pseudoalteromonas obscura</name>
    <dbReference type="NCBI Taxonomy" id="3048491"/>
    <lineage>
        <taxon>Bacteria</taxon>
        <taxon>Pseudomonadati</taxon>
        <taxon>Pseudomonadota</taxon>
        <taxon>Gammaproteobacteria</taxon>
        <taxon>Alteromonadales</taxon>
        <taxon>Pseudoalteromonadaceae</taxon>
        <taxon>Pseudoalteromonas</taxon>
    </lineage>
</organism>
<evidence type="ECO:0008006" key="3">
    <source>
        <dbReference type="Google" id="ProtNLM"/>
    </source>
</evidence>
<comment type="caution">
    <text evidence="1">The sequence shown here is derived from an EMBL/GenBank/DDBJ whole genome shotgun (WGS) entry which is preliminary data.</text>
</comment>
<gene>
    <name evidence="1" type="ORF">QNM18_24840</name>
</gene>
<evidence type="ECO:0000313" key="2">
    <source>
        <dbReference type="Proteomes" id="UP001231915"/>
    </source>
</evidence>